<dbReference type="Proteomes" id="UP000479000">
    <property type="component" value="Unassembled WGS sequence"/>
</dbReference>
<reference evidence="2 3" key="1">
    <citation type="submission" date="2020-02" db="EMBL/GenBank/DDBJ databases">
        <authorList>
            <person name="Ferguson B K."/>
        </authorList>
    </citation>
    <scope>NUCLEOTIDE SEQUENCE [LARGE SCALE GENOMIC DNA]</scope>
</reference>
<evidence type="ECO:0000313" key="2">
    <source>
        <dbReference type="EMBL" id="CAB0004834.1"/>
    </source>
</evidence>
<protein>
    <submittedName>
        <fullName evidence="2">Uncharacterized protein</fullName>
    </submittedName>
</protein>
<keyword evidence="3" id="KW-1185">Reference proteome</keyword>
<feature type="compositionally biased region" description="Polar residues" evidence="1">
    <location>
        <begin position="55"/>
        <end position="66"/>
    </location>
</feature>
<dbReference type="EMBL" id="CADCXU010015313">
    <property type="protein sequence ID" value="CAB0004834.1"/>
    <property type="molecule type" value="Genomic_DNA"/>
</dbReference>
<sequence length="137" mass="15012">MTPSTTITTKTTRKMMKTTNTTTMPATATIATTTTNITTLPSLQQQHHHHHCQQPSSTNTTINDSPQGRCHVRHGVGAHRTSYCLAASLVRQYCSSASPIRSREKVCRRDGQQSTETFYYAETSEGVRKAASPLSAS</sequence>
<proteinExistence type="predicted"/>
<accession>A0A6H5GLF2</accession>
<dbReference type="AlphaFoldDB" id="A0A6H5GLF2"/>
<gene>
    <name evidence="2" type="ORF">NTEN_LOCUS10311</name>
</gene>
<organism evidence="2 3">
    <name type="scientific">Nesidiocoris tenuis</name>
    <dbReference type="NCBI Taxonomy" id="355587"/>
    <lineage>
        <taxon>Eukaryota</taxon>
        <taxon>Metazoa</taxon>
        <taxon>Ecdysozoa</taxon>
        <taxon>Arthropoda</taxon>
        <taxon>Hexapoda</taxon>
        <taxon>Insecta</taxon>
        <taxon>Pterygota</taxon>
        <taxon>Neoptera</taxon>
        <taxon>Paraneoptera</taxon>
        <taxon>Hemiptera</taxon>
        <taxon>Heteroptera</taxon>
        <taxon>Panheteroptera</taxon>
        <taxon>Cimicomorpha</taxon>
        <taxon>Miridae</taxon>
        <taxon>Dicyphina</taxon>
        <taxon>Nesidiocoris</taxon>
    </lineage>
</organism>
<name>A0A6H5GLF2_9HEMI</name>
<evidence type="ECO:0000313" key="3">
    <source>
        <dbReference type="Proteomes" id="UP000479000"/>
    </source>
</evidence>
<evidence type="ECO:0000256" key="1">
    <source>
        <dbReference type="SAM" id="MobiDB-lite"/>
    </source>
</evidence>
<feature type="region of interest" description="Disordered" evidence="1">
    <location>
        <begin position="47"/>
        <end position="66"/>
    </location>
</feature>